<accession>Q4ZE31</accession>
<dbReference type="GeneID" id="4555750"/>
<dbReference type="Pfam" id="PF05135">
    <property type="entry name" value="Phage_connect_1"/>
    <property type="match status" value="1"/>
</dbReference>
<dbReference type="RefSeq" id="YP_239495.1">
    <property type="nucleotide sequence ID" value="NC_007047.1"/>
</dbReference>
<name>Q4ZE31_9CAUD</name>
<evidence type="ECO:0000313" key="2">
    <source>
        <dbReference type="Proteomes" id="UP000000918"/>
    </source>
</evidence>
<dbReference type="SMR" id="Q4ZE31"/>
<protein>
    <submittedName>
        <fullName evidence="1">ORF042</fullName>
    </submittedName>
</protein>
<dbReference type="KEGG" id="vg:4555750"/>
<reference evidence="1 2" key="1">
    <citation type="journal article" date="2005" name="Proc. Natl. Acad. Sci. U.S.A.">
        <title>The complete genomes and proteomes of 27 Staphylococcus aureus bacteriophages.</title>
        <authorList>
            <person name="Kwan T."/>
            <person name="Liu J."/>
            <person name="Dubow M."/>
            <person name="Gros P."/>
            <person name="Pelletier J."/>
        </authorList>
    </citation>
    <scope>NUCLEOTIDE SEQUENCE</scope>
</reference>
<organism evidence="1 2">
    <name type="scientific">Staphylococcus phage 187</name>
    <dbReference type="NCBI Taxonomy" id="2908096"/>
    <lineage>
        <taxon>Viruses</taxon>
        <taxon>Duplodnaviria</taxon>
        <taxon>Heunggongvirae</taxon>
        <taxon>Uroviricota</taxon>
        <taxon>Caudoviricetes</taxon>
        <taxon>Azeredovirinae</taxon>
        <taxon>Phietavirus</taxon>
        <taxon>Phietavirus pv187</taxon>
    </lineage>
</organism>
<sequence>MVVTKLHKSLLQLNSGEVMNYLDDVKSRIGLNDNEQDKQLNSIINNVAAELLSRLPVDTISIPDKLQFIVVEVSTKRYNRIGAEGMSTDSQDGRSNTFERNDFEEYQSIIDALYPKLDSSERGSVNFY</sequence>
<proteinExistence type="predicted"/>
<dbReference type="Proteomes" id="UP000000918">
    <property type="component" value="Genome"/>
</dbReference>
<keyword evidence="2" id="KW-1185">Reference proteome</keyword>
<evidence type="ECO:0000313" key="1">
    <source>
        <dbReference type="EMBL" id="AAX90717.1"/>
    </source>
</evidence>
<dbReference type="OrthoDB" id="16019at10239"/>
<dbReference type="EMBL" id="AY954950">
    <property type="protein sequence ID" value="AAX90717.1"/>
    <property type="molecule type" value="Genomic_DNA"/>
</dbReference>
<dbReference type="InterPro" id="IPR021146">
    <property type="entry name" value="Phage_gp6-like_head-tail"/>
</dbReference>